<dbReference type="InterPro" id="IPR053865">
    <property type="entry name" value="DUF6934"/>
</dbReference>
<sequence>MTLPKYQIQQLGTSDYEAYLTFLDVAYACRFFSSGKNGDFQLRVFITRPKDYTDVYYNLGFGVWNSEKHTVDDVVELKNGDFQQILATIASISLDFLEANPTASLYAEGSTPARTRLYQREITRHRHLIPENLQIYGLIRDKDVGFIELQPGINFDAFLLSLK</sequence>
<gene>
    <name evidence="1" type="ORF">J2W84_003705</name>
</gene>
<dbReference type="Proteomes" id="UP001264980">
    <property type="component" value="Unassembled WGS sequence"/>
</dbReference>
<evidence type="ECO:0000313" key="2">
    <source>
        <dbReference type="Proteomes" id="UP001264980"/>
    </source>
</evidence>
<accession>A0ABU1R078</accession>
<comment type="caution">
    <text evidence="1">The sequence shown here is derived from an EMBL/GenBank/DDBJ whole genome shotgun (WGS) entry which is preliminary data.</text>
</comment>
<proteinExistence type="predicted"/>
<dbReference type="RefSeq" id="WP_309985728.1">
    <property type="nucleotide sequence ID" value="NZ_JAVDTI010000003.1"/>
</dbReference>
<name>A0ABU1R078_9BACT</name>
<organism evidence="1 2">
    <name type="scientific">Dyadobacter fermentans</name>
    <dbReference type="NCBI Taxonomy" id="94254"/>
    <lineage>
        <taxon>Bacteria</taxon>
        <taxon>Pseudomonadati</taxon>
        <taxon>Bacteroidota</taxon>
        <taxon>Cytophagia</taxon>
        <taxon>Cytophagales</taxon>
        <taxon>Spirosomataceae</taxon>
        <taxon>Dyadobacter</taxon>
    </lineage>
</organism>
<protein>
    <recommendedName>
        <fullName evidence="3">DUF4304 domain-containing protein</fullName>
    </recommendedName>
</protein>
<reference evidence="1 2" key="1">
    <citation type="submission" date="2023-07" db="EMBL/GenBank/DDBJ databases">
        <title>Sorghum-associated microbial communities from plants grown in Nebraska, USA.</title>
        <authorList>
            <person name="Schachtman D."/>
        </authorList>
    </citation>
    <scope>NUCLEOTIDE SEQUENCE [LARGE SCALE GENOMIC DNA]</scope>
    <source>
        <strain evidence="1 2">BE57</strain>
    </source>
</reference>
<evidence type="ECO:0000313" key="1">
    <source>
        <dbReference type="EMBL" id="MDR6806657.1"/>
    </source>
</evidence>
<dbReference type="EMBL" id="JAVDTI010000003">
    <property type="protein sequence ID" value="MDR6806657.1"/>
    <property type="molecule type" value="Genomic_DNA"/>
</dbReference>
<keyword evidence="2" id="KW-1185">Reference proteome</keyword>
<dbReference type="Pfam" id="PF22028">
    <property type="entry name" value="DUF6934"/>
    <property type="match status" value="1"/>
</dbReference>
<evidence type="ECO:0008006" key="3">
    <source>
        <dbReference type="Google" id="ProtNLM"/>
    </source>
</evidence>